<evidence type="ECO:0000313" key="2">
    <source>
        <dbReference type="Proteomes" id="UP000027327"/>
    </source>
</evidence>
<dbReference type="AlphaFoldDB" id="A0A062IWV6"/>
<dbReference type="EMBL" id="JMOD01000002">
    <property type="protein sequence ID" value="KCY23017.1"/>
    <property type="molecule type" value="Genomic_DNA"/>
</dbReference>
<protein>
    <submittedName>
        <fullName evidence="1">Uncharacterized protein</fullName>
    </submittedName>
</protein>
<organism evidence="1 2">
    <name type="scientific">Acinetobacter baumannii 21072</name>
    <dbReference type="NCBI Taxonomy" id="1310697"/>
    <lineage>
        <taxon>Bacteria</taxon>
        <taxon>Pseudomonadati</taxon>
        <taxon>Pseudomonadota</taxon>
        <taxon>Gammaproteobacteria</taxon>
        <taxon>Moraxellales</taxon>
        <taxon>Moraxellaceae</taxon>
        <taxon>Acinetobacter</taxon>
        <taxon>Acinetobacter calcoaceticus/baumannii complex</taxon>
    </lineage>
</organism>
<proteinExistence type="predicted"/>
<dbReference type="RefSeq" id="WP_031983578.1">
    <property type="nucleotide sequence ID" value="NZ_JMOD01000002.1"/>
</dbReference>
<dbReference type="Proteomes" id="UP000027327">
    <property type="component" value="Unassembled WGS sequence"/>
</dbReference>
<gene>
    <name evidence="1" type="ORF">J596_0236</name>
</gene>
<name>A0A062IWV6_ACIBA</name>
<accession>A0A062IWV6</accession>
<sequence>MSEFNFEQLYLMALMNSKKPKYVLNWVHVSRHGPGATKATEICEYFGIDPEGTDFVKAESKEG</sequence>
<evidence type="ECO:0000313" key="1">
    <source>
        <dbReference type="EMBL" id="KCY23017.1"/>
    </source>
</evidence>
<comment type="caution">
    <text evidence="1">The sequence shown here is derived from an EMBL/GenBank/DDBJ whole genome shotgun (WGS) entry which is preliminary data.</text>
</comment>
<reference evidence="1 2" key="1">
    <citation type="submission" date="2014-04" db="EMBL/GenBank/DDBJ databases">
        <title>Comparative genomics and transcriptomics to identify genetic mechanisms underlying the emergence of carbapenem resistant Acinetobacter baumannii (CRAb).</title>
        <authorList>
            <person name="Harris A.D."/>
            <person name="Johnson K.J."/>
            <person name="George J."/>
            <person name="Nadendla S."/>
            <person name="Daugherty S.C."/>
            <person name="Parankush S."/>
            <person name="Sadzewicz L."/>
            <person name="Tallon L."/>
            <person name="Sengamalay N."/>
            <person name="Hazen T.H."/>
            <person name="Rasko D.A."/>
        </authorList>
    </citation>
    <scope>NUCLEOTIDE SEQUENCE [LARGE SCALE GENOMIC DNA]</scope>
    <source>
        <strain evidence="1 2">21072</strain>
    </source>
</reference>